<evidence type="ECO:0000313" key="11">
    <source>
        <dbReference type="EMBL" id="TPG62542.1"/>
    </source>
</evidence>
<dbReference type="PANTHER" id="PTHR43531:SF14">
    <property type="entry name" value="METHYL-ACCEPTING CHEMOTAXIS PROTEIN I-RELATED"/>
    <property type="match status" value="1"/>
</dbReference>
<evidence type="ECO:0000256" key="2">
    <source>
        <dbReference type="ARBA" id="ARBA00022481"/>
    </source>
</evidence>
<dbReference type="Gene3D" id="1.10.287.950">
    <property type="entry name" value="Methyl-accepting chemotaxis protein"/>
    <property type="match status" value="1"/>
</dbReference>
<evidence type="ECO:0000259" key="9">
    <source>
        <dbReference type="PROSITE" id="PS50111"/>
    </source>
</evidence>
<dbReference type="Gene3D" id="1.20.120.30">
    <property type="entry name" value="Aspartate receptor, ligand-binding domain"/>
    <property type="match status" value="1"/>
</dbReference>
<keyword evidence="8" id="KW-1133">Transmembrane helix</keyword>
<evidence type="ECO:0000256" key="7">
    <source>
        <dbReference type="SAM" id="MobiDB-lite"/>
    </source>
</evidence>
<evidence type="ECO:0000259" key="10">
    <source>
        <dbReference type="PROSITE" id="PS50885"/>
    </source>
</evidence>
<proteinExistence type="inferred from homology"/>
<dbReference type="GO" id="GO:0005886">
    <property type="term" value="C:plasma membrane"/>
    <property type="evidence" value="ECO:0007669"/>
    <property type="project" value="TreeGrafter"/>
</dbReference>
<evidence type="ECO:0000313" key="12">
    <source>
        <dbReference type="Proteomes" id="UP000317663"/>
    </source>
</evidence>
<comment type="similarity">
    <text evidence="5">Belongs to the methyl-accepting chemotaxis (MCP) protein family.</text>
</comment>
<dbReference type="CDD" id="cd11386">
    <property type="entry name" value="MCP_signal"/>
    <property type="match status" value="1"/>
</dbReference>
<evidence type="ECO:0000256" key="8">
    <source>
        <dbReference type="SAM" id="Phobius"/>
    </source>
</evidence>
<name>A0A502GLZ3_9GAMM</name>
<dbReference type="Pfam" id="PF00015">
    <property type="entry name" value="MCPsignal"/>
    <property type="match status" value="1"/>
</dbReference>
<evidence type="ECO:0000256" key="1">
    <source>
        <dbReference type="ARBA" id="ARBA00004370"/>
    </source>
</evidence>
<dbReference type="GO" id="GO:0007165">
    <property type="term" value="P:signal transduction"/>
    <property type="evidence" value="ECO:0007669"/>
    <property type="project" value="UniProtKB-KW"/>
</dbReference>
<feature type="region of interest" description="Disordered" evidence="7">
    <location>
        <begin position="273"/>
        <end position="300"/>
    </location>
</feature>
<keyword evidence="8" id="KW-0472">Membrane</keyword>
<dbReference type="Proteomes" id="UP000317663">
    <property type="component" value="Unassembled WGS sequence"/>
</dbReference>
<evidence type="ECO:0000256" key="6">
    <source>
        <dbReference type="PROSITE-ProRule" id="PRU00284"/>
    </source>
</evidence>
<evidence type="ECO:0000256" key="3">
    <source>
        <dbReference type="ARBA" id="ARBA00022500"/>
    </source>
</evidence>
<dbReference type="InterPro" id="IPR004089">
    <property type="entry name" value="MCPsignal_dom"/>
</dbReference>
<accession>A0A502GLZ3</accession>
<keyword evidence="4 6" id="KW-0807">Transducer</keyword>
<dbReference type="SMART" id="SM00283">
    <property type="entry name" value="MA"/>
    <property type="match status" value="1"/>
</dbReference>
<dbReference type="InterPro" id="IPR004090">
    <property type="entry name" value="Chemotax_Me-accpt_rcpt"/>
</dbReference>
<dbReference type="GO" id="GO:0004888">
    <property type="term" value="F:transmembrane signaling receptor activity"/>
    <property type="evidence" value="ECO:0007669"/>
    <property type="project" value="InterPro"/>
</dbReference>
<keyword evidence="8" id="KW-0812">Transmembrane</keyword>
<dbReference type="PRINTS" id="PR00260">
    <property type="entry name" value="CHEMTRNSDUCR"/>
</dbReference>
<dbReference type="PROSITE" id="PS50885">
    <property type="entry name" value="HAMP"/>
    <property type="match status" value="1"/>
</dbReference>
<evidence type="ECO:0000256" key="4">
    <source>
        <dbReference type="ARBA" id="ARBA00023224"/>
    </source>
</evidence>
<organism evidence="11 12">
    <name type="scientific">Ewingella americana</name>
    <dbReference type="NCBI Taxonomy" id="41202"/>
    <lineage>
        <taxon>Bacteria</taxon>
        <taxon>Pseudomonadati</taxon>
        <taxon>Pseudomonadota</taxon>
        <taxon>Gammaproteobacteria</taxon>
        <taxon>Enterobacterales</taxon>
        <taxon>Yersiniaceae</taxon>
        <taxon>Ewingella</taxon>
    </lineage>
</organism>
<keyword evidence="2" id="KW-0488">Methylation</keyword>
<dbReference type="PANTHER" id="PTHR43531">
    <property type="entry name" value="PROTEIN ICFG"/>
    <property type="match status" value="1"/>
</dbReference>
<comment type="subcellular location">
    <subcellularLocation>
        <location evidence="1">Membrane</location>
    </subcellularLocation>
</comment>
<feature type="domain" description="Methyl-accepting transducer" evidence="9">
    <location>
        <begin position="268"/>
        <end position="497"/>
    </location>
</feature>
<dbReference type="Pfam" id="PF12729">
    <property type="entry name" value="4HB_MCP_1"/>
    <property type="match status" value="1"/>
</dbReference>
<dbReference type="GO" id="GO:0006935">
    <property type="term" value="P:chemotaxis"/>
    <property type="evidence" value="ECO:0007669"/>
    <property type="project" value="UniProtKB-KW"/>
</dbReference>
<dbReference type="FunFam" id="1.10.287.950:FF:000001">
    <property type="entry name" value="Methyl-accepting chemotaxis sensory transducer"/>
    <property type="match status" value="1"/>
</dbReference>
<dbReference type="AlphaFoldDB" id="A0A502GLZ3"/>
<feature type="domain" description="HAMP" evidence="10">
    <location>
        <begin position="210"/>
        <end position="263"/>
    </location>
</feature>
<dbReference type="OrthoDB" id="9147953at2"/>
<dbReference type="InterPro" id="IPR003660">
    <property type="entry name" value="HAMP_dom"/>
</dbReference>
<dbReference type="RefSeq" id="WP_140471691.1">
    <property type="nucleotide sequence ID" value="NZ_RCZD01000004.1"/>
</dbReference>
<comment type="caution">
    <text evidence="11">The sequence shown here is derived from an EMBL/GenBank/DDBJ whole genome shotgun (WGS) entry which is preliminary data.</text>
</comment>
<dbReference type="InterPro" id="IPR024478">
    <property type="entry name" value="HlyB_4HB_MCP"/>
</dbReference>
<dbReference type="InterPro" id="IPR051310">
    <property type="entry name" value="MCP_chemotaxis"/>
</dbReference>
<sequence>MTILKKLSLIFAFTLISLLTVGLISINSIGKAQERFDYVATNALPSISKIADILRYREEARRQIFMALLITKKDVYENHMISARNYLNQTQEALFYYRTHLVSDEKDSQLIKQTIDNFYDYKKNVDNMVEVYKSSGIDAARDMVSDGGATAAASVALSASIKNLLAYNNQIVTTFEEVNHKQYRKSIWILGSIIAVAVLLTGFFSYSILNYLKKGLQHLQNSMKNISESLDLTLRVSLEKNDELGATATSFNSLLEKFKDVLSGVKGASKEVDTASNEISRSNDDLSSRTESQASSLEQTAASMNELSATVKHNMENAREANNFIGKVQSIVIESNHELSALKDSINDIAVSSNKISEITSIIDGIAFQTNILALNAAVEAARAGEQGKGFAVVAGEVRSLSQRSSIAARDIRSLIEGSIKDVGKGVVYAANVTTRMDEALLVVNETTQLINQVNNSSTEQSYGIDQVNIAVNQMETNLQQNATMVEQMAAAANSLSQQAGNLLTDVSSFKL</sequence>
<dbReference type="PROSITE" id="PS50111">
    <property type="entry name" value="CHEMOTAXIS_TRANSDUC_2"/>
    <property type="match status" value="1"/>
</dbReference>
<dbReference type="EMBL" id="RCZD01000004">
    <property type="protein sequence ID" value="TPG62542.1"/>
    <property type="molecule type" value="Genomic_DNA"/>
</dbReference>
<dbReference type="CDD" id="cd06225">
    <property type="entry name" value="HAMP"/>
    <property type="match status" value="1"/>
</dbReference>
<protein>
    <submittedName>
        <fullName evidence="11">HAMP domain-containing protein</fullName>
    </submittedName>
</protein>
<feature type="compositionally biased region" description="Polar residues" evidence="7">
    <location>
        <begin position="289"/>
        <end position="300"/>
    </location>
</feature>
<reference evidence="11 12" key="1">
    <citation type="journal article" date="2019" name="Environ. Microbiol.">
        <title>Species interactions and distinct microbial communities in high Arctic permafrost affected cryosols are associated with the CH4 and CO2 gas fluxes.</title>
        <authorList>
            <person name="Altshuler I."/>
            <person name="Hamel J."/>
            <person name="Turney S."/>
            <person name="Magnuson E."/>
            <person name="Levesque R."/>
            <person name="Greer C."/>
            <person name="Whyte L.G."/>
        </authorList>
    </citation>
    <scope>NUCLEOTIDE SEQUENCE [LARGE SCALE GENOMIC DNA]</scope>
    <source>
        <strain evidence="11 12">E4</strain>
    </source>
</reference>
<feature type="transmembrane region" description="Helical" evidence="8">
    <location>
        <begin position="187"/>
        <end position="209"/>
    </location>
</feature>
<gene>
    <name evidence="11" type="ORF">EAH77_08600</name>
</gene>
<evidence type="ECO:0000256" key="5">
    <source>
        <dbReference type="ARBA" id="ARBA00029447"/>
    </source>
</evidence>
<dbReference type="SUPFAM" id="SSF58104">
    <property type="entry name" value="Methyl-accepting chemotaxis protein (MCP) signaling domain"/>
    <property type="match status" value="1"/>
</dbReference>
<keyword evidence="12" id="KW-1185">Reference proteome</keyword>
<keyword evidence="3" id="KW-0145">Chemotaxis</keyword>